<accession>A0A0A9XV84</accession>
<dbReference type="GO" id="GO:0004634">
    <property type="term" value="F:phosphopyruvate hydratase activity"/>
    <property type="evidence" value="ECO:0007669"/>
    <property type="project" value="UniProtKB-EC"/>
</dbReference>
<proteinExistence type="inferred from homology"/>
<evidence type="ECO:0000256" key="9">
    <source>
        <dbReference type="ARBA" id="ARBA00032132"/>
    </source>
</evidence>
<evidence type="ECO:0000256" key="4">
    <source>
        <dbReference type="ARBA" id="ARBA00017068"/>
    </source>
</evidence>
<dbReference type="GO" id="GO:0000287">
    <property type="term" value="F:magnesium ion binding"/>
    <property type="evidence" value="ECO:0007669"/>
    <property type="project" value="InterPro"/>
</dbReference>
<keyword evidence="6" id="KW-0324">Glycolysis</keyword>
<dbReference type="SMART" id="SM01192">
    <property type="entry name" value="Enolase_C"/>
    <property type="match status" value="1"/>
</dbReference>
<dbReference type="UniPathway" id="UPA00109">
    <property type="reaction ID" value="UER00187"/>
</dbReference>
<dbReference type="InterPro" id="IPR029017">
    <property type="entry name" value="Enolase-like_N"/>
</dbReference>
<evidence type="ECO:0000256" key="2">
    <source>
        <dbReference type="ARBA" id="ARBA00009604"/>
    </source>
</evidence>
<dbReference type="InterPro" id="IPR036849">
    <property type="entry name" value="Enolase-like_C_sf"/>
</dbReference>
<dbReference type="Pfam" id="PF03952">
    <property type="entry name" value="Enolase_N"/>
    <property type="match status" value="1"/>
</dbReference>
<dbReference type="GO" id="GO:0000015">
    <property type="term" value="C:phosphopyruvate hydratase complex"/>
    <property type="evidence" value="ECO:0007669"/>
    <property type="project" value="InterPro"/>
</dbReference>
<dbReference type="PRINTS" id="PR00148">
    <property type="entry name" value="ENOLASE"/>
</dbReference>
<evidence type="ECO:0000256" key="6">
    <source>
        <dbReference type="ARBA" id="ARBA00023152"/>
    </source>
</evidence>
<dbReference type="Gene3D" id="3.30.390.10">
    <property type="entry name" value="Enolase-like, N-terminal domain"/>
    <property type="match status" value="1"/>
</dbReference>
<evidence type="ECO:0000313" key="12">
    <source>
        <dbReference type="EMBL" id="JAG24697.1"/>
    </source>
</evidence>
<organism evidence="12">
    <name type="scientific">Lygus hesperus</name>
    <name type="common">Western plant bug</name>
    <dbReference type="NCBI Taxonomy" id="30085"/>
    <lineage>
        <taxon>Eukaryota</taxon>
        <taxon>Metazoa</taxon>
        <taxon>Ecdysozoa</taxon>
        <taxon>Arthropoda</taxon>
        <taxon>Hexapoda</taxon>
        <taxon>Insecta</taxon>
        <taxon>Pterygota</taxon>
        <taxon>Neoptera</taxon>
        <taxon>Paraneoptera</taxon>
        <taxon>Hemiptera</taxon>
        <taxon>Heteroptera</taxon>
        <taxon>Panheteroptera</taxon>
        <taxon>Cimicomorpha</taxon>
        <taxon>Miridae</taxon>
        <taxon>Mirini</taxon>
        <taxon>Lygus</taxon>
    </lineage>
</organism>
<keyword evidence="5" id="KW-0460">Magnesium</keyword>
<evidence type="ECO:0000256" key="5">
    <source>
        <dbReference type="ARBA" id="ARBA00022842"/>
    </source>
</evidence>
<protein>
    <recommendedName>
        <fullName evidence="4">Enolase</fullName>
        <ecNumber evidence="3">4.2.1.11</ecNumber>
    </recommendedName>
    <alternativeName>
        <fullName evidence="8">2-phospho-D-glycerate hydro-lyase</fullName>
    </alternativeName>
    <alternativeName>
        <fullName evidence="9">2-phosphoglycerate dehydratase</fullName>
    </alternativeName>
</protein>
<evidence type="ECO:0000256" key="3">
    <source>
        <dbReference type="ARBA" id="ARBA00012058"/>
    </source>
</evidence>
<dbReference type="InterPro" id="IPR000941">
    <property type="entry name" value="Enolase"/>
</dbReference>
<evidence type="ECO:0000259" key="10">
    <source>
        <dbReference type="SMART" id="SM01192"/>
    </source>
</evidence>
<dbReference type="Pfam" id="PF00113">
    <property type="entry name" value="Enolase_C"/>
    <property type="match status" value="1"/>
</dbReference>
<feature type="domain" description="Enolase C-terminal TIM barrel" evidence="10">
    <location>
        <begin position="112"/>
        <end position="193"/>
    </location>
</feature>
<dbReference type="EMBL" id="GDHC01010789">
    <property type="protein sequence ID" value="JAQ07840.1"/>
    <property type="molecule type" value="Transcribed_RNA"/>
</dbReference>
<dbReference type="InterPro" id="IPR020810">
    <property type="entry name" value="Enolase_C"/>
</dbReference>
<evidence type="ECO:0000256" key="8">
    <source>
        <dbReference type="ARBA" id="ARBA00031125"/>
    </source>
</evidence>
<dbReference type="PANTHER" id="PTHR11902">
    <property type="entry name" value="ENOLASE"/>
    <property type="match status" value="1"/>
</dbReference>
<dbReference type="AlphaFoldDB" id="A0A0A9XV84"/>
<dbReference type="SUPFAM" id="SSF54826">
    <property type="entry name" value="Enolase N-terminal domain-like"/>
    <property type="match status" value="1"/>
</dbReference>
<evidence type="ECO:0000313" key="13">
    <source>
        <dbReference type="EMBL" id="JAQ07840.1"/>
    </source>
</evidence>
<name>A0A0A9XV84_LYGHE</name>
<reference evidence="12" key="1">
    <citation type="journal article" date="2014" name="PLoS ONE">
        <title>Transcriptome-Based Identification of ABC Transporters in the Western Tarnished Plant Bug Lygus hesperus.</title>
        <authorList>
            <person name="Hull J.J."/>
            <person name="Chaney K."/>
            <person name="Geib S.M."/>
            <person name="Fabrick J.A."/>
            <person name="Brent C.S."/>
            <person name="Walsh D."/>
            <person name="Lavine L.C."/>
        </authorList>
    </citation>
    <scope>NUCLEOTIDE SEQUENCE</scope>
</reference>
<dbReference type="SUPFAM" id="SSF51604">
    <property type="entry name" value="Enolase C-terminal domain-like"/>
    <property type="match status" value="1"/>
</dbReference>
<dbReference type="InterPro" id="IPR020811">
    <property type="entry name" value="Enolase_N"/>
</dbReference>
<reference evidence="13" key="3">
    <citation type="journal article" date="2016" name="Gigascience">
        <title>De novo construction of an expanded transcriptome assembly for the western tarnished plant bug, Lygus hesperus.</title>
        <authorList>
            <person name="Tassone E.E."/>
            <person name="Geib S.M."/>
            <person name="Hall B."/>
            <person name="Fabrick J.A."/>
            <person name="Brent C.S."/>
            <person name="Hull J.J."/>
        </authorList>
    </citation>
    <scope>NUCLEOTIDE SEQUENCE</scope>
</reference>
<dbReference type="EC" id="4.2.1.11" evidence="3"/>
<evidence type="ECO:0000256" key="7">
    <source>
        <dbReference type="ARBA" id="ARBA00023239"/>
    </source>
</evidence>
<feature type="domain" description="Enolase N-terminal" evidence="11">
    <location>
        <begin position="1"/>
        <end position="104"/>
    </location>
</feature>
<comment type="similarity">
    <text evidence="2">Belongs to the enolase family.</text>
</comment>
<gene>
    <name evidence="12" type="primary">ENO1</name>
    <name evidence="12" type="ORF">CM83_10914</name>
    <name evidence="13" type="ORF">g.5222</name>
</gene>
<keyword evidence="7" id="KW-0456">Lyase</keyword>
<dbReference type="EMBL" id="GBHO01018907">
    <property type="protein sequence ID" value="JAG24697.1"/>
    <property type="molecule type" value="Transcribed_RNA"/>
</dbReference>
<evidence type="ECO:0000259" key="11">
    <source>
        <dbReference type="SMART" id="SM01193"/>
    </source>
</evidence>
<reference evidence="12" key="2">
    <citation type="submission" date="2014-07" db="EMBL/GenBank/DDBJ databases">
        <authorList>
            <person name="Hull J."/>
        </authorList>
    </citation>
    <scope>NUCLEOTIDE SEQUENCE</scope>
</reference>
<evidence type="ECO:0000256" key="1">
    <source>
        <dbReference type="ARBA" id="ARBA00005031"/>
    </source>
</evidence>
<dbReference type="PANTHER" id="PTHR11902:SF1">
    <property type="entry name" value="ENOLASE"/>
    <property type="match status" value="1"/>
</dbReference>
<sequence>MVPSGASTGQYEALELRDGGNDYMGKGVTKVVKNVNDIIAPALIGMSVFDQEEIDMKMIQELDGTKNQFGWCKSKLGANAILGVSMAVCRAGARAKNMPLYVYIANMAKNSVLTLPMPEFNVINGGEHAGNNLAFQEFMIQPRKAKSFEEAMKIVTEVYHNLKKIIKKRYGIDATNVGDEGGFAPNISSAEEG</sequence>
<dbReference type="Gene3D" id="3.20.20.120">
    <property type="entry name" value="Enolase-like C-terminal domain"/>
    <property type="match status" value="1"/>
</dbReference>
<dbReference type="SMART" id="SM01193">
    <property type="entry name" value="Enolase_N"/>
    <property type="match status" value="1"/>
</dbReference>
<dbReference type="GO" id="GO:0006096">
    <property type="term" value="P:glycolytic process"/>
    <property type="evidence" value="ECO:0007669"/>
    <property type="project" value="UniProtKB-UniPathway"/>
</dbReference>
<comment type="pathway">
    <text evidence="1">Carbohydrate degradation; glycolysis; pyruvate from D-glyceraldehyde 3-phosphate: step 4/5.</text>
</comment>